<reference evidence="1 2" key="1">
    <citation type="journal article" date="2021" name="Elife">
        <title>Chloroplast acquisition without the gene transfer in kleptoplastic sea slugs, Plakobranchus ocellatus.</title>
        <authorList>
            <person name="Maeda T."/>
            <person name="Takahashi S."/>
            <person name="Yoshida T."/>
            <person name="Shimamura S."/>
            <person name="Takaki Y."/>
            <person name="Nagai Y."/>
            <person name="Toyoda A."/>
            <person name="Suzuki Y."/>
            <person name="Arimoto A."/>
            <person name="Ishii H."/>
            <person name="Satoh N."/>
            <person name="Nishiyama T."/>
            <person name="Hasebe M."/>
            <person name="Maruyama T."/>
            <person name="Minagawa J."/>
            <person name="Obokata J."/>
            <person name="Shigenobu S."/>
        </authorList>
    </citation>
    <scope>NUCLEOTIDE SEQUENCE [LARGE SCALE GENOMIC DNA]</scope>
</reference>
<protein>
    <submittedName>
        <fullName evidence="1">Uncharacterized protein</fullName>
    </submittedName>
</protein>
<dbReference type="EMBL" id="BMAT01009913">
    <property type="protein sequence ID" value="GFS16254.1"/>
    <property type="molecule type" value="Genomic_DNA"/>
</dbReference>
<gene>
    <name evidence="1" type="ORF">ElyMa_004952700</name>
</gene>
<comment type="caution">
    <text evidence="1">The sequence shown here is derived from an EMBL/GenBank/DDBJ whole genome shotgun (WGS) entry which is preliminary data.</text>
</comment>
<dbReference type="Proteomes" id="UP000762676">
    <property type="component" value="Unassembled WGS sequence"/>
</dbReference>
<keyword evidence="2" id="KW-1185">Reference proteome</keyword>
<evidence type="ECO:0000313" key="1">
    <source>
        <dbReference type="EMBL" id="GFS16254.1"/>
    </source>
</evidence>
<dbReference type="AlphaFoldDB" id="A0AAV4J2R7"/>
<evidence type="ECO:0000313" key="2">
    <source>
        <dbReference type="Proteomes" id="UP000762676"/>
    </source>
</evidence>
<sequence>MVSRFKRHKRHQDMSYCPALLLATVRVAFIGRGHHPIIGMVGRCYQSGLNMVASKLTGSSHGHGVSLIVKKTCLLLFQGLGFTQDNRASLTTKCVSLSRTIAADDRLPHNCHSGDNTTSSTRS</sequence>
<accession>A0AAV4J2R7</accession>
<name>A0AAV4J2R7_9GAST</name>
<organism evidence="1 2">
    <name type="scientific">Elysia marginata</name>
    <dbReference type="NCBI Taxonomy" id="1093978"/>
    <lineage>
        <taxon>Eukaryota</taxon>
        <taxon>Metazoa</taxon>
        <taxon>Spiralia</taxon>
        <taxon>Lophotrochozoa</taxon>
        <taxon>Mollusca</taxon>
        <taxon>Gastropoda</taxon>
        <taxon>Heterobranchia</taxon>
        <taxon>Euthyneura</taxon>
        <taxon>Panpulmonata</taxon>
        <taxon>Sacoglossa</taxon>
        <taxon>Placobranchoidea</taxon>
        <taxon>Plakobranchidae</taxon>
        <taxon>Elysia</taxon>
    </lineage>
</organism>
<proteinExistence type="predicted"/>